<dbReference type="Proteomes" id="UP000450917">
    <property type="component" value="Unassembled WGS sequence"/>
</dbReference>
<accession>A0A7X3CS62</accession>
<evidence type="ECO:0000313" key="5">
    <source>
        <dbReference type="EMBL" id="MUG70972.1"/>
    </source>
</evidence>
<dbReference type="InterPro" id="IPR004089">
    <property type="entry name" value="MCPsignal_dom"/>
</dbReference>
<organism evidence="5 6">
    <name type="scientific">Paenibacillus validus</name>
    <dbReference type="NCBI Taxonomy" id="44253"/>
    <lineage>
        <taxon>Bacteria</taxon>
        <taxon>Bacillati</taxon>
        <taxon>Bacillota</taxon>
        <taxon>Bacilli</taxon>
        <taxon>Bacillales</taxon>
        <taxon>Paenibacillaceae</taxon>
        <taxon>Paenibacillus</taxon>
    </lineage>
</organism>
<dbReference type="GO" id="GO:0007165">
    <property type="term" value="P:signal transduction"/>
    <property type="evidence" value="ECO:0007669"/>
    <property type="project" value="UniProtKB-KW"/>
</dbReference>
<dbReference type="EMBL" id="WNZX01000006">
    <property type="protein sequence ID" value="MUG70972.1"/>
    <property type="molecule type" value="Genomic_DNA"/>
</dbReference>
<keyword evidence="3" id="KW-0812">Transmembrane</keyword>
<proteinExistence type="predicted"/>
<dbReference type="AlphaFoldDB" id="A0A7X3CS62"/>
<evidence type="ECO:0000256" key="2">
    <source>
        <dbReference type="PROSITE-ProRule" id="PRU00284"/>
    </source>
</evidence>
<feature type="transmembrane region" description="Helical" evidence="3">
    <location>
        <begin position="50"/>
        <end position="73"/>
    </location>
</feature>
<feature type="transmembrane region" description="Helical" evidence="3">
    <location>
        <begin position="155"/>
        <end position="176"/>
    </location>
</feature>
<dbReference type="PANTHER" id="PTHR32089">
    <property type="entry name" value="METHYL-ACCEPTING CHEMOTAXIS PROTEIN MCPB"/>
    <property type="match status" value="1"/>
</dbReference>
<name>A0A7X3CS62_9BACL</name>
<dbReference type="CDD" id="cd11386">
    <property type="entry name" value="MCP_signal"/>
    <property type="match status" value="1"/>
</dbReference>
<feature type="transmembrane region" description="Helical" evidence="3">
    <location>
        <begin position="124"/>
        <end position="143"/>
    </location>
</feature>
<keyword evidence="3" id="KW-0472">Membrane</keyword>
<evidence type="ECO:0000256" key="3">
    <source>
        <dbReference type="SAM" id="Phobius"/>
    </source>
</evidence>
<comment type="caution">
    <text evidence="5">The sequence shown here is derived from an EMBL/GenBank/DDBJ whole genome shotgun (WGS) entry which is preliminary data.</text>
</comment>
<dbReference type="PANTHER" id="PTHR32089:SF112">
    <property type="entry name" value="LYSOZYME-LIKE PROTEIN-RELATED"/>
    <property type="match status" value="1"/>
</dbReference>
<evidence type="ECO:0000313" key="6">
    <source>
        <dbReference type="Proteomes" id="UP000450917"/>
    </source>
</evidence>
<sequence>MSKPLDMLTIKNRMTLPVTLGTYLLALLTHVLFRWVEVLHTHHGVDLAHYALVLNGLLVAPVLFLAAGAVLFAMGRQRYVPVANALAMTFSSVSMIFVAGGMVEFFFSVFMVIALMAFYESTALIWMMTAVFALQYVSAYVFYPALVFGSEGYGWILLAVDLVFLLLTAGTTIWQISKKKVTVDLLEADKAQKLQLLLRTLERLNASSGQLVQYVEHLNGNADRTLAENRSITDAMERMAAATEEQAHNSKDSARAMEEMAIGVQRVAESSGTVTEASLGMVREAEKGSSTIEHAVRQLDSLRHTSQEVSAELERLERQSMQIGEIATLISGIASQTNLLALNAAIEAARAGEHGSGFAVVAHEVRKLAEQSELSAGQIKTLIEEIQEATTSAVRVMSLGSVEVETSHSAVNEAGEVFKLIVEESRKVCDQIQEISATAEQMSAGTEEVSASLNEVARLSEDHASGVQKVLLSSQHQLKAMESITTATEGLNRLAHELEAVCSGLKDEAFRNEKR</sequence>
<keyword evidence="6" id="KW-1185">Reference proteome</keyword>
<reference evidence="5 6" key="1">
    <citation type="submission" date="2019-11" db="EMBL/GenBank/DDBJ databases">
        <title>Draft genome sequences of five Paenibacillus species of dairy origin.</title>
        <authorList>
            <person name="Olajide A.M."/>
            <person name="Chen S."/>
            <person name="Lapointe G."/>
        </authorList>
    </citation>
    <scope>NUCLEOTIDE SEQUENCE [LARGE SCALE GENOMIC DNA]</scope>
    <source>
        <strain evidence="5 6">2CS3</strain>
    </source>
</reference>
<evidence type="ECO:0000259" key="4">
    <source>
        <dbReference type="PROSITE" id="PS50111"/>
    </source>
</evidence>
<evidence type="ECO:0000256" key="1">
    <source>
        <dbReference type="ARBA" id="ARBA00023224"/>
    </source>
</evidence>
<feature type="domain" description="Methyl-accepting transducer" evidence="4">
    <location>
        <begin position="221"/>
        <end position="457"/>
    </location>
</feature>
<dbReference type="GO" id="GO:0016020">
    <property type="term" value="C:membrane"/>
    <property type="evidence" value="ECO:0007669"/>
    <property type="project" value="InterPro"/>
</dbReference>
<dbReference type="Gene3D" id="1.10.287.950">
    <property type="entry name" value="Methyl-accepting chemotaxis protein"/>
    <property type="match status" value="1"/>
</dbReference>
<protein>
    <submittedName>
        <fullName evidence="5">Methyl-accepting chemotaxis protein</fullName>
    </submittedName>
</protein>
<dbReference type="SMART" id="SM00283">
    <property type="entry name" value="MA"/>
    <property type="match status" value="1"/>
</dbReference>
<dbReference type="SUPFAM" id="SSF58104">
    <property type="entry name" value="Methyl-accepting chemotaxis protein (MCP) signaling domain"/>
    <property type="match status" value="1"/>
</dbReference>
<gene>
    <name evidence="5" type="ORF">GNP93_09800</name>
</gene>
<dbReference type="RefSeq" id="WP_054797596.1">
    <property type="nucleotide sequence ID" value="NZ_JBDLZV010000001.1"/>
</dbReference>
<keyword evidence="1 2" id="KW-0807">Transducer</keyword>
<dbReference type="PROSITE" id="PS50111">
    <property type="entry name" value="CHEMOTAXIS_TRANSDUC_2"/>
    <property type="match status" value="1"/>
</dbReference>
<dbReference type="Pfam" id="PF00015">
    <property type="entry name" value="MCPsignal"/>
    <property type="match status" value="1"/>
</dbReference>
<feature type="transmembrane region" description="Helical" evidence="3">
    <location>
        <begin position="85"/>
        <end position="118"/>
    </location>
</feature>
<keyword evidence="3" id="KW-1133">Transmembrane helix</keyword>